<dbReference type="PANTHER" id="PTHR10695">
    <property type="entry name" value="DEPHOSPHO-COA KINASE-RELATED"/>
    <property type="match status" value="1"/>
</dbReference>
<dbReference type="OMA" id="ESKIWAK"/>
<dbReference type="InterPro" id="IPR001977">
    <property type="entry name" value="Depp_CoAkinase"/>
</dbReference>
<reference evidence="4" key="1">
    <citation type="submission" date="2003-08" db="EMBL/GenBank/DDBJ databases">
        <authorList>
            <person name="Birren B."/>
            <person name="Nusbaum C."/>
            <person name="Abebe A."/>
            <person name="Abouelleil A."/>
            <person name="Adekoya E."/>
            <person name="Ait-zahra M."/>
            <person name="Allen N."/>
            <person name="Allen T."/>
            <person name="An P."/>
            <person name="Anderson M."/>
            <person name="Anderson S."/>
            <person name="Arachchi H."/>
            <person name="Armbruster J."/>
            <person name="Bachantsang P."/>
            <person name="Baldwin J."/>
            <person name="Barry A."/>
            <person name="Bayul T."/>
            <person name="Blitshsteyn B."/>
            <person name="Bloom T."/>
            <person name="Blye J."/>
            <person name="Boguslavskiy L."/>
            <person name="Borowsky M."/>
            <person name="Boukhgalter B."/>
            <person name="Brunache A."/>
            <person name="Butler J."/>
            <person name="Calixte N."/>
            <person name="Calvo S."/>
            <person name="Camarata J."/>
            <person name="Campo K."/>
            <person name="Chang J."/>
            <person name="Cheshatsang Y."/>
            <person name="Citroen M."/>
            <person name="Collymore A."/>
            <person name="Considine T."/>
            <person name="Cook A."/>
            <person name="Cooke P."/>
            <person name="Corum B."/>
            <person name="Cuomo C."/>
            <person name="David R."/>
            <person name="Dawoe T."/>
            <person name="Degray S."/>
            <person name="Dodge S."/>
            <person name="Dooley K."/>
            <person name="Dorje P."/>
            <person name="Dorjee K."/>
            <person name="Dorris L."/>
            <person name="Duffey N."/>
            <person name="Dupes A."/>
            <person name="Elkins T."/>
            <person name="Engels R."/>
            <person name="Erickson J."/>
            <person name="Farina A."/>
            <person name="Faro S."/>
            <person name="Ferreira P."/>
            <person name="Fischer H."/>
            <person name="Fitzgerald M."/>
            <person name="Foley K."/>
            <person name="Gage D."/>
            <person name="Galagan J."/>
            <person name="Gearin G."/>
            <person name="Gnerre S."/>
            <person name="Gnirke A."/>
            <person name="Goyette A."/>
            <person name="Graham J."/>
            <person name="Grandbois E."/>
            <person name="Gyaltsen K."/>
            <person name="Hafez N."/>
            <person name="Hagopian D."/>
            <person name="Hagos B."/>
            <person name="Hall J."/>
            <person name="Hatcher B."/>
            <person name="Heller A."/>
            <person name="Higgins H."/>
            <person name="Honan T."/>
            <person name="Horn A."/>
            <person name="Houde N."/>
            <person name="Hughes L."/>
            <person name="Hulme W."/>
            <person name="Husby E."/>
            <person name="Iliev I."/>
            <person name="Jaffe D."/>
            <person name="Jones C."/>
            <person name="Kamal M."/>
            <person name="Kamat A."/>
            <person name="Kamvysselis M."/>
            <person name="Karlsson E."/>
            <person name="Kells C."/>
            <person name="Kieu A."/>
            <person name="Kisner P."/>
            <person name="Kodira C."/>
            <person name="Kulbokas E."/>
            <person name="Labutti K."/>
            <person name="Lama D."/>
            <person name="Landers T."/>
            <person name="Leger J."/>
            <person name="Levine S."/>
            <person name="Lewis D."/>
            <person name="Lewis T."/>
            <person name="Lindblad-toh K."/>
            <person name="Liu X."/>
            <person name="Lokyitsang T."/>
            <person name="Lokyitsang Y."/>
            <person name="Lucien O."/>
            <person name="Lui A."/>
            <person name="Ma L.J."/>
            <person name="Mabbitt R."/>
            <person name="Macdonald J."/>
            <person name="Maclean C."/>
            <person name="Major J."/>
            <person name="Manning J."/>
            <person name="Marabella R."/>
            <person name="Maru K."/>
            <person name="Matthews C."/>
            <person name="Mauceli E."/>
            <person name="Mccarthy M."/>
            <person name="Mcdonough S."/>
            <person name="Mcghee T."/>
            <person name="Meldrim J."/>
            <person name="Meneus L."/>
            <person name="Mesirov J."/>
            <person name="Mihalev A."/>
            <person name="Mihova T."/>
            <person name="Mikkelsen T."/>
            <person name="Mlenga V."/>
            <person name="Moru K."/>
            <person name="Mozes J."/>
            <person name="Mulrain L."/>
            <person name="Munson G."/>
            <person name="Naylor J."/>
            <person name="Newes C."/>
            <person name="Nguyen C."/>
            <person name="Nguyen N."/>
            <person name="Nguyen T."/>
            <person name="Nicol R."/>
            <person name="Nielsen C."/>
            <person name="Nizzari M."/>
            <person name="Norbu C."/>
            <person name="Norbu N."/>
            <person name="O'donnell P."/>
            <person name="Okoawo O."/>
            <person name="O'leary S."/>
            <person name="Omotosho B."/>
            <person name="O'neill K."/>
            <person name="Osman S."/>
            <person name="Parker S."/>
            <person name="Perrin D."/>
            <person name="Phunkhang P."/>
            <person name="Piqani B."/>
            <person name="Purcell S."/>
            <person name="Rachupka T."/>
            <person name="Ramasamy U."/>
            <person name="Rameau R."/>
            <person name="Ray V."/>
            <person name="Raymond C."/>
            <person name="Retta R."/>
            <person name="Richardson S."/>
            <person name="Rise C."/>
            <person name="Rodriguez J."/>
            <person name="Rogers J."/>
            <person name="Rogov P."/>
            <person name="Rutman M."/>
            <person name="Schupbach R."/>
            <person name="Seaman C."/>
            <person name="Settipalli S."/>
            <person name="Sharpe T."/>
            <person name="Sheridan J."/>
            <person name="Sherpa N."/>
            <person name="Shi J."/>
            <person name="Smirnov S."/>
            <person name="Smith C."/>
            <person name="Sougnez C."/>
            <person name="Spencer B."/>
            <person name="Stalker J."/>
            <person name="Stange-thomann N."/>
            <person name="Stavropoulos S."/>
            <person name="Stetson K."/>
            <person name="Stone C."/>
            <person name="Stone S."/>
            <person name="Stubbs M."/>
            <person name="Talamas J."/>
            <person name="Tchuinga P."/>
            <person name="Tenzing P."/>
            <person name="Tesfaye S."/>
            <person name="Theodore J."/>
            <person name="Thoulutsang Y."/>
            <person name="Topham K."/>
            <person name="Towey S."/>
            <person name="Tsamla T."/>
            <person name="Tsomo N."/>
            <person name="Vallee D."/>
            <person name="Vassiliev H."/>
            <person name="Venkataraman V."/>
            <person name="Vinson J."/>
            <person name="Vo A."/>
            <person name="Wade C."/>
            <person name="Wang S."/>
            <person name="Wangchuk T."/>
            <person name="Wangdi T."/>
            <person name="Whittaker C."/>
            <person name="Wilkinson J."/>
            <person name="Wu Y."/>
            <person name="Wyman D."/>
            <person name="Yadav S."/>
            <person name="Yang S."/>
            <person name="Yang X."/>
            <person name="Yeager S."/>
            <person name="Yee E."/>
            <person name="Young G."/>
            <person name="Zainoun J."/>
            <person name="Zembeck L."/>
            <person name="Zimmer A."/>
            <person name="Zody M."/>
            <person name="Lander E."/>
        </authorList>
    </citation>
    <scope>NUCLEOTIDE SEQUENCE [LARGE SCALE GENOMIC DNA]</scope>
</reference>
<dbReference type="STRING" id="51511.ENSCSAVP00000009253"/>
<dbReference type="Pfam" id="PF01121">
    <property type="entry name" value="CoaE"/>
    <property type="match status" value="1"/>
</dbReference>
<evidence type="ECO:0000256" key="1">
    <source>
        <dbReference type="ARBA" id="ARBA00022741"/>
    </source>
</evidence>
<dbReference type="Ensembl" id="ENSCSAVT00000009370.1">
    <property type="protein sequence ID" value="ENSCSAVP00000009253.1"/>
    <property type="gene ID" value="ENSCSAVG00000005454.1"/>
</dbReference>
<keyword evidence="2" id="KW-0067">ATP-binding</keyword>
<evidence type="ECO:0008006" key="5">
    <source>
        <dbReference type="Google" id="ProtNLM"/>
    </source>
</evidence>
<evidence type="ECO:0000256" key="2">
    <source>
        <dbReference type="ARBA" id="ARBA00022840"/>
    </source>
</evidence>
<organism evidence="3 4">
    <name type="scientific">Ciona savignyi</name>
    <name type="common">Pacific transparent sea squirt</name>
    <dbReference type="NCBI Taxonomy" id="51511"/>
    <lineage>
        <taxon>Eukaryota</taxon>
        <taxon>Metazoa</taxon>
        <taxon>Chordata</taxon>
        <taxon>Tunicata</taxon>
        <taxon>Ascidiacea</taxon>
        <taxon>Phlebobranchia</taxon>
        <taxon>Cionidae</taxon>
        <taxon>Ciona</taxon>
    </lineage>
</organism>
<dbReference type="FunCoup" id="H2YV93">
    <property type="interactions" value="105"/>
</dbReference>
<dbReference type="GeneTree" id="ENSGT00550000075038"/>
<dbReference type="SUPFAM" id="SSF52540">
    <property type="entry name" value="P-loop containing nucleoside triphosphate hydrolases"/>
    <property type="match status" value="1"/>
</dbReference>
<evidence type="ECO:0000313" key="4">
    <source>
        <dbReference type="Proteomes" id="UP000007875"/>
    </source>
</evidence>
<dbReference type="InterPro" id="IPR027417">
    <property type="entry name" value="P-loop_NTPase"/>
</dbReference>
<protein>
    <recommendedName>
        <fullName evidence="5">Dephospho-CoA kinase</fullName>
    </recommendedName>
</protein>
<reference evidence="3" key="3">
    <citation type="submission" date="2025-09" db="UniProtKB">
        <authorList>
            <consortium name="Ensembl"/>
        </authorList>
    </citation>
    <scope>IDENTIFICATION</scope>
</reference>
<dbReference type="PROSITE" id="PS51219">
    <property type="entry name" value="DPCK"/>
    <property type="match status" value="1"/>
</dbReference>
<name>H2YV93_CIOSA</name>
<evidence type="ECO:0000313" key="3">
    <source>
        <dbReference type="Ensembl" id="ENSCSAVP00000009253.1"/>
    </source>
</evidence>
<dbReference type="eggNOG" id="KOG3220">
    <property type="taxonomic scope" value="Eukaryota"/>
</dbReference>
<reference evidence="3" key="2">
    <citation type="submission" date="2025-08" db="UniProtKB">
        <authorList>
            <consortium name="Ensembl"/>
        </authorList>
    </citation>
    <scope>IDENTIFICATION</scope>
</reference>
<accession>H2YV93</accession>
<dbReference type="Proteomes" id="UP000007875">
    <property type="component" value="Unassembled WGS sequence"/>
</dbReference>
<dbReference type="PANTHER" id="PTHR10695:SF46">
    <property type="entry name" value="BIFUNCTIONAL COENZYME A SYNTHASE-RELATED"/>
    <property type="match status" value="1"/>
</dbReference>
<dbReference type="GO" id="GO:0004140">
    <property type="term" value="F:dephospho-CoA kinase activity"/>
    <property type="evidence" value="ECO:0007669"/>
    <property type="project" value="InterPro"/>
</dbReference>
<dbReference type="GO" id="GO:0005524">
    <property type="term" value="F:ATP binding"/>
    <property type="evidence" value="ECO:0007669"/>
    <property type="project" value="UniProtKB-KW"/>
</dbReference>
<dbReference type="GO" id="GO:0015937">
    <property type="term" value="P:coenzyme A biosynthetic process"/>
    <property type="evidence" value="ECO:0007669"/>
    <property type="project" value="InterPro"/>
</dbReference>
<proteinExistence type="predicted"/>
<dbReference type="InParanoid" id="H2YV93"/>
<keyword evidence="1" id="KW-0547">Nucleotide-binding</keyword>
<dbReference type="AlphaFoldDB" id="H2YV93"/>
<keyword evidence="4" id="KW-1185">Reference proteome</keyword>
<dbReference type="CDD" id="cd02022">
    <property type="entry name" value="DPCK"/>
    <property type="match status" value="1"/>
</dbReference>
<dbReference type="Gene3D" id="3.40.50.300">
    <property type="entry name" value="P-loop containing nucleotide triphosphate hydrolases"/>
    <property type="match status" value="1"/>
</dbReference>
<sequence>MLWEIFVAFLRGNRFVILDIPLLVESKIWAKFLRHLVVVNCSPSVQLSRLMERNNYSMEEAKIRVDSQFPLSEKCKLATKIIHNDGSIENTKKQAQDFYEELEKSWSLNLYEIGFLTVSISFVFIKLAVAYL</sequence>
<dbReference type="HOGENOM" id="CLU_1916338_0_0_1"/>